<keyword evidence="1" id="KW-1133">Transmembrane helix</keyword>
<dbReference type="AlphaFoldDB" id="A0A830HXW8"/>
<comment type="caution">
    <text evidence="2">The sequence shown here is derived from an EMBL/GenBank/DDBJ whole genome shotgun (WGS) entry which is preliminary data.</text>
</comment>
<organism evidence="2 3">
    <name type="scientific">Pycnococcus provasolii</name>
    <dbReference type="NCBI Taxonomy" id="41880"/>
    <lineage>
        <taxon>Eukaryota</taxon>
        <taxon>Viridiplantae</taxon>
        <taxon>Chlorophyta</taxon>
        <taxon>Pseudoscourfieldiophyceae</taxon>
        <taxon>Pseudoscourfieldiales</taxon>
        <taxon>Pycnococcaceae</taxon>
        <taxon>Pycnococcus</taxon>
    </lineage>
</organism>
<dbReference type="OrthoDB" id="532384at2759"/>
<dbReference type="EMBL" id="BNJQ01000038">
    <property type="protein sequence ID" value="GHP12092.1"/>
    <property type="molecule type" value="Genomic_DNA"/>
</dbReference>
<name>A0A830HXW8_9CHLO</name>
<dbReference type="PANTHER" id="PTHR33344">
    <property type="entry name" value="OS02G0761600 PROTEIN"/>
    <property type="match status" value="1"/>
</dbReference>
<evidence type="ECO:0000313" key="2">
    <source>
        <dbReference type="EMBL" id="GHP12092.1"/>
    </source>
</evidence>
<reference evidence="2" key="1">
    <citation type="submission" date="2020-10" db="EMBL/GenBank/DDBJ databases">
        <title>Unveiling of a novel bifunctional photoreceptor, Dualchrome1, isolated from a cosmopolitan green alga.</title>
        <authorList>
            <person name="Suzuki S."/>
            <person name="Kawachi M."/>
        </authorList>
    </citation>
    <scope>NUCLEOTIDE SEQUENCE</scope>
    <source>
        <strain evidence="2">NIES 2893</strain>
    </source>
</reference>
<proteinExistence type="predicted"/>
<keyword evidence="3" id="KW-1185">Reference proteome</keyword>
<keyword evidence="1" id="KW-0812">Transmembrane</keyword>
<sequence length="308" mass="33307">MGSSTAIVYRLVGCGAIVALLFLLSVVATVLESIVRPLVWKFASEGSRNKPTSQKQVRWKTSTRRIGATYGEGGGSPVATDEPSVRSAILAASQQTSSNHDHDHDGFKQTIAEPVVVDERLAQGLVQAGFSYERAKEALSHVGNENCCGPEGPQARYIFESSPDVAIASNPAALAARKVHFMPHADVDGFAIVWGSGNLKDSVEECAEACRNLPPTPFAGVKLPCNAFSYCPNDKCFTPAAGEYTKGQCWLKWQEGPHAPQLNMQGDYTAEYLRRHPNAPRSVDWHAGVVVPEGTTVEEPRKSARADW</sequence>
<dbReference type="Proteomes" id="UP000660262">
    <property type="component" value="Unassembled WGS sequence"/>
</dbReference>
<protein>
    <submittedName>
        <fullName evidence="2">Uncharacterized protein</fullName>
    </submittedName>
</protein>
<keyword evidence="1" id="KW-0472">Membrane</keyword>
<gene>
    <name evidence="2" type="ORF">PPROV_001081900</name>
</gene>
<accession>A0A830HXW8</accession>
<evidence type="ECO:0000256" key="1">
    <source>
        <dbReference type="SAM" id="Phobius"/>
    </source>
</evidence>
<feature type="transmembrane region" description="Helical" evidence="1">
    <location>
        <begin position="6"/>
        <end position="31"/>
    </location>
</feature>
<dbReference type="PANTHER" id="PTHR33344:SF7">
    <property type="entry name" value="TRANSMEMBRANE PROTEIN"/>
    <property type="match status" value="1"/>
</dbReference>
<evidence type="ECO:0000313" key="3">
    <source>
        <dbReference type="Proteomes" id="UP000660262"/>
    </source>
</evidence>